<comment type="similarity">
    <text evidence="1">Belongs to the outer membrane factor (OMF) (TC 1.B.17) family.</text>
</comment>
<dbReference type="EMBL" id="BJYR01000032">
    <property type="protein sequence ID" value="GEO02032.1"/>
    <property type="molecule type" value="Genomic_DNA"/>
</dbReference>
<dbReference type="AlphaFoldDB" id="A0A512AQU1"/>
<proteinExistence type="inferred from homology"/>
<dbReference type="InterPro" id="IPR003423">
    <property type="entry name" value="OMP_efflux"/>
</dbReference>
<dbReference type="RefSeq" id="WP_147161277.1">
    <property type="nucleotide sequence ID" value="NZ_BJYR01000032.1"/>
</dbReference>
<comment type="caution">
    <text evidence="4">The sequence shown here is derived from an EMBL/GenBank/DDBJ whole genome shotgun (WGS) entry which is preliminary data.</text>
</comment>
<accession>A0A512AQU1</accession>
<dbReference type="GO" id="GO:0015562">
    <property type="term" value="F:efflux transmembrane transporter activity"/>
    <property type="evidence" value="ECO:0007669"/>
    <property type="project" value="InterPro"/>
</dbReference>
<keyword evidence="2" id="KW-0175">Coiled coil</keyword>
<evidence type="ECO:0000313" key="5">
    <source>
        <dbReference type="Proteomes" id="UP000321464"/>
    </source>
</evidence>
<dbReference type="SUPFAM" id="SSF56954">
    <property type="entry name" value="Outer membrane efflux proteins (OEP)"/>
    <property type="match status" value="1"/>
</dbReference>
<dbReference type="PANTHER" id="PTHR30203">
    <property type="entry name" value="OUTER MEMBRANE CATION EFFLUX PROTEIN"/>
    <property type="match status" value="1"/>
</dbReference>
<evidence type="ECO:0000256" key="1">
    <source>
        <dbReference type="ARBA" id="ARBA00007613"/>
    </source>
</evidence>
<keyword evidence="5" id="KW-1185">Reference proteome</keyword>
<evidence type="ECO:0000313" key="4">
    <source>
        <dbReference type="EMBL" id="GEO02032.1"/>
    </source>
</evidence>
<keyword evidence="3" id="KW-0732">Signal</keyword>
<feature type="coiled-coil region" evidence="2">
    <location>
        <begin position="289"/>
        <end position="341"/>
    </location>
</feature>
<dbReference type="Proteomes" id="UP000321464">
    <property type="component" value="Unassembled WGS sequence"/>
</dbReference>
<organism evidence="4 5">
    <name type="scientific">Novosphingobium sediminis</name>
    <dbReference type="NCBI Taxonomy" id="707214"/>
    <lineage>
        <taxon>Bacteria</taxon>
        <taxon>Pseudomonadati</taxon>
        <taxon>Pseudomonadota</taxon>
        <taxon>Alphaproteobacteria</taxon>
        <taxon>Sphingomonadales</taxon>
        <taxon>Sphingomonadaceae</taxon>
        <taxon>Novosphingobium</taxon>
    </lineage>
</organism>
<name>A0A512AQU1_9SPHN</name>
<dbReference type="PANTHER" id="PTHR30203:SF24">
    <property type="entry name" value="BLR4935 PROTEIN"/>
    <property type="match status" value="1"/>
</dbReference>
<feature type="signal peptide" evidence="3">
    <location>
        <begin position="1"/>
        <end position="23"/>
    </location>
</feature>
<reference evidence="4 5" key="1">
    <citation type="submission" date="2019-07" db="EMBL/GenBank/DDBJ databases">
        <title>Whole genome shotgun sequence of Novosphingobium sediminis NBRC 106119.</title>
        <authorList>
            <person name="Hosoyama A."/>
            <person name="Uohara A."/>
            <person name="Ohji S."/>
            <person name="Ichikawa N."/>
        </authorList>
    </citation>
    <scope>NUCLEOTIDE SEQUENCE [LARGE SCALE GENOMIC DNA]</scope>
    <source>
        <strain evidence="4 5">NBRC 106119</strain>
    </source>
</reference>
<feature type="chain" id="PRO_5022109936" evidence="3">
    <location>
        <begin position="24"/>
        <end position="411"/>
    </location>
</feature>
<dbReference type="Gene3D" id="1.20.1600.10">
    <property type="entry name" value="Outer membrane efflux proteins (OEP)"/>
    <property type="match status" value="1"/>
</dbReference>
<sequence length="411" mass="44621">MSTRLRCSLLAAAALGLARPALAEPITLNEAVERTLAASPLGAAGEASVRSAEAGRTQAAVRPNPVVTAQAEDFIGSGAFDQFRQAETTLSYAQTLERGGKRAARIGFAERNIVVAQERARVSRLDLAQAVQRAFLDVQIAEEVVWLAEARLATEQAMRTEALRRVRGYKDPLFVETRADARVSEAELAVNEASLRRDAARARLASFWGGNGAEIEVPRGIEKPTDRLEQLAAADDDLAAAVIDQARAAVVVEQSRAVQDYTVSGGLRHFRATGDVALVAGVSIPLGRFDRNQGNIAAAQANRQQAELQAEAGRLDRLRTLAALRAEAEAARMRADGIMENIYPKVRKTLDQVREGYSRGGFRFSDVQDAADAVVDVQSQWVDAMTRYRDVLSQIDRLTGRFDVLAEETQP</sequence>
<dbReference type="Pfam" id="PF02321">
    <property type="entry name" value="OEP"/>
    <property type="match status" value="1"/>
</dbReference>
<dbReference type="InterPro" id="IPR010131">
    <property type="entry name" value="MdtP/NodT-like"/>
</dbReference>
<gene>
    <name evidence="4" type="ORF">NSE01_38640</name>
</gene>
<evidence type="ECO:0000256" key="3">
    <source>
        <dbReference type="SAM" id="SignalP"/>
    </source>
</evidence>
<evidence type="ECO:0000256" key="2">
    <source>
        <dbReference type="SAM" id="Coils"/>
    </source>
</evidence>
<dbReference type="OrthoDB" id="9791261at2"/>
<protein>
    <submittedName>
        <fullName evidence="4">Metal transporter</fullName>
    </submittedName>
</protein>